<gene>
    <name evidence="2" type="ORF">TWF730_004854</name>
</gene>
<feature type="compositionally biased region" description="Polar residues" evidence="1">
    <location>
        <begin position="495"/>
        <end position="528"/>
    </location>
</feature>
<feature type="compositionally biased region" description="Low complexity" evidence="1">
    <location>
        <begin position="262"/>
        <end position="271"/>
    </location>
</feature>
<reference evidence="2 3" key="1">
    <citation type="submission" date="2019-10" db="EMBL/GenBank/DDBJ databases">
        <authorList>
            <person name="Palmer J.M."/>
        </authorList>
    </citation>
    <scope>NUCLEOTIDE SEQUENCE [LARGE SCALE GENOMIC DNA]</scope>
    <source>
        <strain evidence="2 3">TWF730</strain>
    </source>
</reference>
<evidence type="ECO:0000256" key="1">
    <source>
        <dbReference type="SAM" id="MobiDB-lite"/>
    </source>
</evidence>
<evidence type="ECO:0000313" key="2">
    <source>
        <dbReference type="EMBL" id="KAK6361107.1"/>
    </source>
</evidence>
<sequence length="594" mass="63950">MALPSPSCQPAYPHQQGPLIPSSVFSSDRELQELVNRRDMRISSTHDLAEFLRSSRPEDYSRPAKATDDLAIDASHRKMSFKFLKTASKDLLSQRKNSISLPVPSTIALPEKVRPEKTSKGNSYLAIQIDYTPARNPEASTPSPWTPSLSEYSNGDYARKPTSVDFSSDRSNCRSSSFVSQAWKDHDAVFINGYDGATATDNRAMARWMRNSVGSELSTSQAALIVSPLTAPQPAAPHPLRVPKQRASSGFSYTSIPPDYSKSSQAAKASAVPKPCLDTSSAQRRYSSDSTLRGTALSTRPARFSSPVQKDDIYFLTPSPVSSHIEDGTCALFHTKTDNYPAVSNNTTLPGPPPTRGLPSLPEGHGDAMNLATKIRAAAATRSSIGSQLSLASEVGSLKHRRAATPSRTRSEREISVKARKLKDLEDLKNKRGVTPCDVSHSPDCPSKPKRGQGKPRRHKADGVAFSISPITVIYEVSPGLRNGLGSHCGDETTLIDSISTPRSSSDALTQRSDQGVGSPVAKSSISDAGTIGHDTIASLEDRIQKLEQRNIRLEQALFAVLRGNISTVVGPNVEGPSLSEILSCSNSVSSRAS</sequence>
<dbReference type="EMBL" id="JAVHNS010000002">
    <property type="protein sequence ID" value="KAK6361107.1"/>
    <property type="molecule type" value="Genomic_DNA"/>
</dbReference>
<protein>
    <submittedName>
        <fullName evidence="2">Uncharacterized protein</fullName>
    </submittedName>
</protein>
<accession>A0AAV9VHX6</accession>
<keyword evidence="3" id="KW-1185">Reference proteome</keyword>
<feature type="compositionally biased region" description="Polar residues" evidence="1">
    <location>
        <begin position="278"/>
        <end position="298"/>
    </location>
</feature>
<dbReference type="AlphaFoldDB" id="A0AAV9VHX6"/>
<feature type="region of interest" description="Disordered" evidence="1">
    <location>
        <begin position="494"/>
        <end position="528"/>
    </location>
</feature>
<comment type="caution">
    <text evidence="2">The sequence shown here is derived from an EMBL/GenBank/DDBJ whole genome shotgun (WGS) entry which is preliminary data.</text>
</comment>
<dbReference type="Proteomes" id="UP001373714">
    <property type="component" value="Unassembled WGS sequence"/>
</dbReference>
<name>A0AAV9VHX6_9PEZI</name>
<feature type="region of interest" description="Disordered" evidence="1">
    <location>
        <begin position="262"/>
        <end position="301"/>
    </location>
</feature>
<feature type="region of interest" description="Disordered" evidence="1">
    <location>
        <begin position="396"/>
        <end position="415"/>
    </location>
</feature>
<organism evidence="2 3">
    <name type="scientific">Orbilia blumenaviensis</name>
    <dbReference type="NCBI Taxonomy" id="1796055"/>
    <lineage>
        <taxon>Eukaryota</taxon>
        <taxon>Fungi</taxon>
        <taxon>Dikarya</taxon>
        <taxon>Ascomycota</taxon>
        <taxon>Pezizomycotina</taxon>
        <taxon>Orbiliomycetes</taxon>
        <taxon>Orbiliales</taxon>
        <taxon>Orbiliaceae</taxon>
        <taxon>Orbilia</taxon>
    </lineage>
</organism>
<evidence type="ECO:0000313" key="3">
    <source>
        <dbReference type="Proteomes" id="UP001373714"/>
    </source>
</evidence>
<feature type="compositionally biased region" description="Basic residues" evidence="1">
    <location>
        <begin position="448"/>
        <end position="460"/>
    </location>
</feature>
<feature type="region of interest" description="Disordered" evidence="1">
    <location>
        <begin position="1"/>
        <end position="22"/>
    </location>
</feature>
<feature type="region of interest" description="Disordered" evidence="1">
    <location>
        <begin position="432"/>
        <end position="460"/>
    </location>
</feature>
<proteinExistence type="predicted"/>